<dbReference type="HOGENOM" id="CLU_881073_0_0_1"/>
<feature type="chain" id="PRO_5014297815" description="Post-SET domain-containing protein" evidence="1">
    <location>
        <begin position="20"/>
        <end position="316"/>
    </location>
</feature>
<dbReference type="EnsemblPlants" id="Pp3c9_14020V3.2">
    <property type="protein sequence ID" value="Pp3c9_14020V3.2"/>
    <property type="gene ID" value="Pp3c9_14020"/>
</dbReference>
<dbReference type="EnsemblPlants" id="Pp3c9_14020V3.3">
    <property type="protein sequence ID" value="Pp3c9_14020V3.3"/>
    <property type="gene ID" value="Pp3c9_14020"/>
</dbReference>
<dbReference type="PaxDb" id="3218-PP1S29_53V6.2"/>
<organism evidence="2">
    <name type="scientific">Physcomitrium patens</name>
    <name type="common">Spreading-leaved earth moss</name>
    <name type="synonym">Physcomitrella patens</name>
    <dbReference type="NCBI Taxonomy" id="3218"/>
    <lineage>
        <taxon>Eukaryota</taxon>
        <taxon>Viridiplantae</taxon>
        <taxon>Streptophyta</taxon>
        <taxon>Embryophyta</taxon>
        <taxon>Bryophyta</taxon>
        <taxon>Bryophytina</taxon>
        <taxon>Bryopsida</taxon>
        <taxon>Funariidae</taxon>
        <taxon>Funariales</taxon>
        <taxon>Funariaceae</taxon>
        <taxon>Physcomitrium</taxon>
    </lineage>
</organism>
<keyword evidence="4" id="KW-1185">Reference proteome</keyword>
<dbReference type="EnsemblPlants" id="Pp3c9_14020V3.1">
    <property type="protein sequence ID" value="Pp3c9_14020V3.1"/>
    <property type="gene ID" value="Pp3c9_14020"/>
</dbReference>
<dbReference type="OMA" id="TVFAMER"/>
<dbReference type="KEGG" id="ppp:112286942"/>
<reference evidence="2 4" key="1">
    <citation type="journal article" date="2008" name="Science">
        <title>The Physcomitrella genome reveals evolutionary insights into the conquest of land by plants.</title>
        <authorList>
            <person name="Rensing S."/>
            <person name="Lang D."/>
            <person name="Zimmer A."/>
            <person name="Terry A."/>
            <person name="Salamov A."/>
            <person name="Shapiro H."/>
            <person name="Nishiyama T."/>
            <person name="Perroud P.-F."/>
            <person name="Lindquist E."/>
            <person name="Kamisugi Y."/>
            <person name="Tanahashi T."/>
            <person name="Sakakibara K."/>
            <person name="Fujita T."/>
            <person name="Oishi K."/>
            <person name="Shin-I T."/>
            <person name="Kuroki Y."/>
            <person name="Toyoda A."/>
            <person name="Suzuki Y."/>
            <person name="Hashimoto A."/>
            <person name="Yamaguchi K."/>
            <person name="Sugano A."/>
            <person name="Kohara Y."/>
            <person name="Fujiyama A."/>
            <person name="Anterola A."/>
            <person name="Aoki S."/>
            <person name="Ashton N."/>
            <person name="Barbazuk W.B."/>
            <person name="Barker E."/>
            <person name="Bennetzen J."/>
            <person name="Bezanilla M."/>
            <person name="Blankenship R."/>
            <person name="Cho S.H."/>
            <person name="Dutcher S."/>
            <person name="Estelle M."/>
            <person name="Fawcett J.A."/>
            <person name="Gundlach H."/>
            <person name="Hanada K."/>
            <person name="Heyl A."/>
            <person name="Hicks K.A."/>
            <person name="Hugh J."/>
            <person name="Lohr M."/>
            <person name="Mayer K."/>
            <person name="Melkozernov A."/>
            <person name="Murata T."/>
            <person name="Nelson D."/>
            <person name="Pils B."/>
            <person name="Prigge M."/>
            <person name="Reiss B."/>
            <person name="Renner T."/>
            <person name="Rombauts S."/>
            <person name="Rushton P."/>
            <person name="Sanderfoot A."/>
            <person name="Schween G."/>
            <person name="Shiu S.-H."/>
            <person name="Stueber K."/>
            <person name="Theodoulou F.L."/>
            <person name="Tu H."/>
            <person name="Van de Peer Y."/>
            <person name="Verrier P.J."/>
            <person name="Waters E."/>
            <person name="Wood A."/>
            <person name="Yang L."/>
            <person name="Cove D."/>
            <person name="Cuming A."/>
            <person name="Hasebe M."/>
            <person name="Lucas S."/>
            <person name="Mishler D.B."/>
            <person name="Reski R."/>
            <person name="Grigoriev I."/>
            <person name="Quatrano R.S."/>
            <person name="Boore J.L."/>
        </authorList>
    </citation>
    <scope>NUCLEOTIDE SEQUENCE [LARGE SCALE GENOMIC DNA]</scope>
    <source>
        <strain evidence="3 4">cv. Gransden 2004</strain>
    </source>
</reference>
<dbReference type="GeneID" id="112286942"/>
<evidence type="ECO:0000313" key="4">
    <source>
        <dbReference type="Proteomes" id="UP000006727"/>
    </source>
</evidence>
<dbReference type="Proteomes" id="UP000006727">
    <property type="component" value="Chromosome 9"/>
</dbReference>
<proteinExistence type="predicted"/>
<gene>
    <name evidence="3" type="primary">LOC112286942</name>
    <name evidence="2" type="ORF">PHYPA_012678</name>
</gene>
<feature type="signal peptide" evidence="1">
    <location>
        <begin position="1"/>
        <end position="19"/>
    </location>
</feature>
<name>A9RUB5_PHYPA</name>
<reference evidence="2 4" key="2">
    <citation type="journal article" date="2018" name="Plant J.">
        <title>The Physcomitrella patens chromosome-scale assembly reveals moss genome structure and evolution.</title>
        <authorList>
            <person name="Lang D."/>
            <person name="Ullrich K.K."/>
            <person name="Murat F."/>
            <person name="Fuchs J."/>
            <person name="Jenkins J."/>
            <person name="Haas F.B."/>
            <person name="Piednoel M."/>
            <person name="Gundlach H."/>
            <person name="Van Bel M."/>
            <person name="Meyberg R."/>
            <person name="Vives C."/>
            <person name="Morata J."/>
            <person name="Symeonidi A."/>
            <person name="Hiss M."/>
            <person name="Muchero W."/>
            <person name="Kamisugi Y."/>
            <person name="Saleh O."/>
            <person name="Blanc G."/>
            <person name="Decker E.L."/>
            <person name="van Gessel N."/>
            <person name="Grimwood J."/>
            <person name="Hayes R.D."/>
            <person name="Graham S.W."/>
            <person name="Gunter L.E."/>
            <person name="McDaniel S.F."/>
            <person name="Hoernstein S.N.W."/>
            <person name="Larsson A."/>
            <person name="Li F.W."/>
            <person name="Perroud P.F."/>
            <person name="Phillips J."/>
            <person name="Ranjan P."/>
            <person name="Rokshar D.S."/>
            <person name="Rothfels C.J."/>
            <person name="Schneider L."/>
            <person name="Shu S."/>
            <person name="Stevenson D.W."/>
            <person name="Thummler F."/>
            <person name="Tillich M."/>
            <person name="Villarreal Aguilar J.C."/>
            <person name="Widiez T."/>
            <person name="Wong G.K."/>
            <person name="Wymore A."/>
            <person name="Zhang Y."/>
            <person name="Zimmer A.D."/>
            <person name="Quatrano R.S."/>
            <person name="Mayer K.F.X."/>
            <person name="Goodstein D."/>
            <person name="Casacuberta J.M."/>
            <person name="Vandepoele K."/>
            <person name="Reski R."/>
            <person name="Cuming A.C."/>
            <person name="Tuskan G.A."/>
            <person name="Maumus F."/>
            <person name="Salse J."/>
            <person name="Schmutz J."/>
            <person name="Rensing S.A."/>
        </authorList>
    </citation>
    <scope>NUCLEOTIDE SEQUENCE [LARGE SCALE GENOMIC DNA]</scope>
    <source>
        <strain evidence="3 4">cv. Gransden 2004</strain>
    </source>
</reference>
<dbReference type="RefSeq" id="XP_073392263.1">
    <property type="nucleotide sequence ID" value="XM_073536162.1"/>
</dbReference>
<dbReference type="OrthoDB" id="1934061at2759"/>
<evidence type="ECO:0000313" key="3">
    <source>
        <dbReference type="EnsemblPlants" id="Pp3c9_14020V3.1"/>
    </source>
</evidence>
<accession>A9RUB5</accession>
<dbReference type="EnsemblPlants" id="Pp3c9_14020V3.4">
    <property type="protein sequence ID" value="Pp3c9_14020V3.4"/>
    <property type="gene ID" value="Pp3c9_14020"/>
</dbReference>
<dbReference type="EMBL" id="ABEU02000009">
    <property type="protein sequence ID" value="PNR48203.1"/>
    <property type="molecule type" value="Genomic_DNA"/>
</dbReference>
<reference evidence="3" key="3">
    <citation type="submission" date="2020-12" db="UniProtKB">
        <authorList>
            <consortium name="EnsemblPlants"/>
        </authorList>
    </citation>
    <scope>IDENTIFICATION</scope>
</reference>
<dbReference type="AlphaFoldDB" id="A9RUB5"/>
<evidence type="ECO:0008006" key="5">
    <source>
        <dbReference type="Google" id="ProtNLM"/>
    </source>
</evidence>
<dbReference type="RefSeq" id="XP_024385184.1">
    <property type="nucleotide sequence ID" value="XM_024529416.2"/>
</dbReference>
<evidence type="ECO:0000313" key="2">
    <source>
        <dbReference type="EMBL" id="PNR48203.1"/>
    </source>
</evidence>
<sequence>MALMFTLPLLLFDAPTARELSNTTRGHCNISGCTYQGRRRSRSLHSYQTREWNSPTWFACSGHRFNIHRVAIDIVLKHANAYVRLGQGLHLVVGSCDGDGDKAGELVQTEDDESDRYRNDLTWDPYLGEVTISEKVEEPSQYVPPPPVSAEDVCVREKVESILYTLEKILPGQLNNDKADVLCSMLSDAVEVQNPAACFCGRNKCSEWLRALIQVQASVNLHEIYYENDVEFPDKRWIYAVWTVSFLEPVHITASNLIDNMSESEPIQLSGETVFAMERSGLVSRISSTWYVLLEDDWVQFSKAKTSLQNLLLRTF</sequence>
<dbReference type="RefSeq" id="XP_024385185.1">
    <property type="nucleotide sequence ID" value="XM_024529417.2"/>
</dbReference>
<dbReference type="Gramene" id="Pp3c9_14020V3.2">
    <property type="protein sequence ID" value="Pp3c9_14020V3.2"/>
    <property type="gene ID" value="Pp3c9_14020"/>
</dbReference>
<dbReference type="Gramene" id="Pp3c9_14020V3.1">
    <property type="protein sequence ID" value="Pp3c9_14020V3.1"/>
    <property type="gene ID" value="Pp3c9_14020"/>
</dbReference>
<keyword evidence="1" id="KW-0732">Signal</keyword>
<evidence type="ECO:0000256" key="1">
    <source>
        <dbReference type="SAM" id="SignalP"/>
    </source>
</evidence>
<dbReference type="Gramene" id="Pp3c9_14020V3.3">
    <property type="protein sequence ID" value="Pp3c9_14020V3.3"/>
    <property type="gene ID" value="Pp3c9_14020"/>
</dbReference>
<protein>
    <recommendedName>
        <fullName evidence="5">Post-SET domain-containing protein</fullName>
    </recommendedName>
</protein>
<dbReference type="Gramene" id="Pp3c9_14020V3.4">
    <property type="protein sequence ID" value="Pp3c9_14020V3.4"/>
    <property type="gene ID" value="Pp3c9_14020"/>
</dbReference>